<keyword evidence="2" id="KW-1185">Reference proteome</keyword>
<reference evidence="1 2" key="1">
    <citation type="submission" date="2015-09" db="EMBL/GenBank/DDBJ databases">
        <title>Trachymyrmex zeteki WGS genome.</title>
        <authorList>
            <person name="Nygaard S."/>
            <person name="Hu H."/>
            <person name="Boomsma J."/>
            <person name="Zhang G."/>
        </authorList>
    </citation>
    <scope>NUCLEOTIDE SEQUENCE [LARGE SCALE GENOMIC DNA]</scope>
    <source>
        <strain evidence="1">Tzet28-1</strain>
        <tissue evidence="1">Whole body</tissue>
    </source>
</reference>
<protein>
    <submittedName>
        <fullName evidence="1">Uncharacterized protein</fullName>
    </submittedName>
</protein>
<gene>
    <name evidence="1" type="ORF">ALC60_00902</name>
</gene>
<organism evidence="1 2">
    <name type="scientific">Mycetomoellerius zeteki</name>
    <dbReference type="NCBI Taxonomy" id="64791"/>
    <lineage>
        <taxon>Eukaryota</taxon>
        <taxon>Metazoa</taxon>
        <taxon>Ecdysozoa</taxon>
        <taxon>Arthropoda</taxon>
        <taxon>Hexapoda</taxon>
        <taxon>Insecta</taxon>
        <taxon>Pterygota</taxon>
        <taxon>Neoptera</taxon>
        <taxon>Endopterygota</taxon>
        <taxon>Hymenoptera</taxon>
        <taxon>Apocrita</taxon>
        <taxon>Aculeata</taxon>
        <taxon>Formicoidea</taxon>
        <taxon>Formicidae</taxon>
        <taxon>Myrmicinae</taxon>
        <taxon>Mycetomoellerius</taxon>
    </lineage>
</organism>
<accession>A0A151XIG4</accession>
<evidence type="ECO:0000313" key="2">
    <source>
        <dbReference type="Proteomes" id="UP000075809"/>
    </source>
</evidence>
<evidence type="ECO:0000313" key="1">
    <source>
        <dbReference type="EMBL" id="KYQ60078.1"/>
    </source>
</evidence>
<name>A0A151XIG4_9HYME</name>
<dbReference type="Proteomes" id="UP000075809">
    <property type="component" value="Unassembled WGS sequence"/>
</dbReference>
<dbReference type="EMBL" id="KQ982093">
    <property type="protein sequence ID" value="KYQ60078.1"/>
    <property type="molecule type" value="Genomic_DNA"/>
</dbReference>
<proteinExistence type="predicted"/>
<sequence>MRLLSDVERLMAARMAVRSEARGSGEATTKVRSSVAPLWKSSQFLEKPTQVLDCDQSTLE</sequence>
<dbReference type="AlphaFoldDB" id="A0A151XIG4"/>